<feature type="non-terminal residue" evidence="1">
    <location>
        <position position="429"/>
    </location>
</feature>
<organism evidence="1 2">
    <name type="scientific">Scutellospora calospora</name>
    <dbReference type="NCBI Taxonomy" id="85575"/>
    <lineage>
        <taxon>Eukaryota</taxon>
        <taxon>Fungi</taxon>
        <taxon>Fungi incertae sedis</taxon>
        <taxon>Mucoromycota</taxon>
        <taxon>Glomeromycotina</taxon>
        <taxon>Glomeromycetes</taxon>
        <taxon>Diversisporales</taxon>
        <taxon>Gigasporaceae</taxon>
        <taxon>Scutellospora</taxon>
    </lineage>
</organism>
<evidence type="ECO:0000313" key="2">
    <source>
        <dbReference type="Proteomes" id="UP000789860"/>
    </source>
</evidence>
<evidence type="ECO:0000313" key="1">
    <source>
        <dbReference type="EMBL" id="CAG8645654.1"/>
    </source>
</evidence>
<dbReference type="EMBL" id="CAJVPM010022576">
    <property type="protein sequence ID" value="CAG8645654.1"/>
    <property type="molecule type" value="Genomic_DNA"/>
</dbReference>
<dbReference type="Proteomes" id="UP000789860">
    <property type="component" value="Unassembled WGS sequence"/>
</dbReference>
<gene>
    <name evidence="1" type="ORF">SCALOS_LOCUS8482</name>
</gene>
<accession>A0ACA9NGP2</accession>
<comment type="caution">
    <text evidence="1">The sequence shown here is derived from an EMBL/GenBank/DDBJ whole genome shotgun (WGS) entry which is preliminary data.</text>
</comment>
<sequence length="429" mass="49429">RSFLFRAFNHVLNFKLDPQVNNDLDSFKLPSQKKNLIDKKSSLIYGQTTLLAIDTQEVCQLYLLLFKLLIMQKHDIMMNLTYLPRLVPSLWQFMTCLGPKGRMKIFLTESVVKEPEKEPLFGILGTIDDEELYEMQTPFSIERDLKPMTIFFNKFCFALLSNSPPDGNPPVIFESARRVLLQLHLRDTRRTFTGPDNIWLLIKDPKKSLPLSLANFLKKSTAINSNNLMGTSFLERIRNNDPISLKILNLLPHTIPFETRLDIFREFLQKNDPFSIGWSDVVIKIRRDHVLEDGYKQLGGLTTTQIKGQIRVMFVNETGIDEVGVDQGGPFKEFITQLISEAFDPDCGLFAVTPDGSLYPNPHCTTSKLPLYTFLGRMIARAMKEKILLDSQFAEFFLSKISGRAVFLEDLIGWNNELWKNLIFLKRYD</sequence>
<name>A0ACA9NGP2_9GLOM</name>
<keyword evidence="2" id="KW-1185">Reference proteome</keyword>
<reference evidence="1" key="1">
    <citation type="submission" date="2021-06" db="EMBL/GenBank/DDBJ databases">
        <authorList>
            <person name="Kallberg Y."/>
            <person name="Tangrot J."/>
            <person name="Rosling A."/>
        </authorList>
    </citation>
    <scope>NUCLEOTIDE SEQUENCE</scope>
    <source>
        <strain evidence="1">AU212A</strain>
    </source>
</reference>
<feature type="non-terminal residue" evidence="1">
    <location>
        <position position="1"/>
    </location>
</feature>
<protein>
    <submittedName>
        <fullName evidence="1">10326_t:CDS:1</fullName>
    </submittedName>
</protein>
<proteinExistence type="predicted"/>